<evidence type="ECO:0000313" key="1">
    <source>
        <dbReference type="EMBL" id="PRX98140.1"/>
    </source>
</evidence>
<evidence type="ECO:0008006" key="3">
    <source>
        <dbReference type="Google" id="ProtNLM"/>
    </source>
</evidence>
<proteinExistence type="predicted"/>
<comment type="caution">
    <text evidence="1">The sequence shown here is derived from an EMBL/GenBank/DDBJ whole genome shotgun (WGS) entry which is preliminary data.</text>
</comment>
<dbReference type="OrthoDB" id="3831317at2"/>
<dbReference type="RefSeq" id="WP_106248233.1">
    <property type="nucleotide sequence ID" value="NZ_PVZC01000005.1"/>
</dbReference>
<evidence type="ECO:0000313" key="2">
    <source>
        <dbReference type="Proteomes" id="UP000237846"/>
    </source>
</evidence>
<dbReference type="Proteomes" id="UP000237846">
    <property type="component" value="Unassembled WGS sequence"/>
</dbReference>
<dbReference type="AlphaFoldDB" id="A0A2T0Q341"/>
<dbReference type="EMBL" id="PVZC01000005">
    <property type="protein sequence ID" value="PRX98140.1"/>
    <property type="molecule type" value="Genomic_DNA"/>
</dbReference>
<gene>
    <name evidence="1" type="ORF">CLV72_105493</name>
</gene>
<sequence length="110" mass="12472">MSSAWWYTDRSAPFAELLSLLQTCYHPDIRQAGAEEELRALVQAAERGEDTGTEWNIPVFLNELRLAVTDPSRIPGDALDRATDHTEGNDTEFLARVWRDIYPGRPLPTE</sequence>
<organism evidence="1 2">
    <name type="scientific">Allonocardiopsis opalescens</name>
    <dbReference type="NCBI Taxonomy" id="1144618"/>
    <lineage>
        <taxon>Bacteria</taxon>
        <taxon>Bacillati</taxon>
        <taxon>Actinomycetota</taxon>
        <taxon>Actinomycetes</taxon>
        <taxon>Streptosporangiales</taxon>
        <taxon>Allonocardiopsis</taxon>
    </lineage>
</organism>
<reference evidence="1 2" key="1">
    <citation type="submission" date="2018-03" db="EMBL/GenBank/DDBJ databases">
        <title>Genomic Encyclopedia of Archaeal and Bacterial Type Strains, Phase II (KMG-II): from individual species to whole genera.</title>
        <authorList>
            <person name="Goeker M."/>
        </authorList>
    </citation>
    <scope>NUCLEOTIDE SEQUENCE [LARGE SCALE GENOMIC DNA]</scope>
    <source>
        <strain evidence="1 2">DSM 45601</strain>
    </source>
</reference>
<protein>
    <recommendedName>
        <fullName evidence="3">CdiI immunity protein domain-containing protein</fullName>
    </recommendedName>
</protein>
<keyword evidence="2" id="KW-1185">Reference proteome</keyword>
<name>A0A2T0Q341_9ACTN</name>
<accession>A0A2T0Q341</accession>